<dbReference type="Gene3D" id="3.10.20.90">
    <property type="entry name" value="Phosphatidylinositol 3-kinase Catalytic Subunit, Chain A, domain 1"/>
    <property type="match status" value="1"/>
</dbReference>
<name>A0A1J4KY67_9EUKA</name>
<evidence type="ECO:0000259" key="2">
    <source>
        <dbReference type="PROSITE" id="PS50053"/>
    </source>
</evidence>
<dbReference type="InterPro" id="IPR029071">
    <property type="entry name" value="Ubiquitin-like_domsf"/>
</dbReference>
<dbReference type="GeneID" id="94848771"/>
<dbReference type="InterPro" id="IPR057455">
    <property type="entry name" value="UBFD1_C"/>
</dbReference>
<dbReference type="SUPFAM" id="SSF54236">
    <property type="entry name" value="Ubiquitin-like"/>
    <property type="match status" value="1"/>
</dbReference>
<comment type="caution">
    <text evidence="3">The sequence shown here is derived from an EMBL/GenBank/DDBJ whole genome shotgun (WGS) entry which is preliminary data.</text>
</comment>
<keyword evidence="4" id="KW-1185">Reference proteome</keyword>
<dbReference type="VEuPathDB" id="TrichDB:TRFO_41980"/>
<feature type="region of interest" description="Disordered" evidence="1">
    <location>
        <begin position="76"/>
        <end position="121"/>
    </location>
</feature>
<evidence type="ECO:0000313" key="4">
    <source>
        <dbReference type="Proteomes" id="UP000179807"/>
    </source>
</evidence>
<dbReference type="Pfam" id="PF25343">
    <property type="entry name" value="PH_UBFD1_C"/>
    <property type="match status" value="1"/>
</dbReference>
<dbReference type="AlphaFoldDB" id="A0A1J4KY67"/>
<proteinExistence type="predicted"/>
<gene>
    <name evidence="3" type="ORF">TRFO_41980</name>
</gene>
<evidence type="ECO:0000313" key="3">
    <source>
        <dbReference type="EMBL" id="OHT16183.1"/>
    </source>
</evidence>
<accession>A0A1J4KY67</accession>
<protein>
    <recommendedName>
        <fullName evidence="2">Ubiquitin-like domain-containing protein</fullName>
    </recommendedName>
</protein>
<dbReference type="Proteomes" id="UP000179807">
    <property type="component" value="Unassembled WGS sequence"/>
</dbReference>
<dbReference type="InterPro" id="IPR000626">
    <property type="entry name" value="Ubiquitin-like_dom"/>
</dbReference>
<organism evidence="3 4">
    <name type="scientific">Tritrichomonas foetus</name>
    <dbReference type="NCBI Taxonomy" id="1144522"/>
    <lineage>
        <taxon>Eukaryota</taxon>
        <taxon>Metamonada</taxon>
        <taxon>Parabasalia</taxon>
        <taxon>Tritrichomonadida</taxon>
        <taxon>Tritrichomonadidae</taxon>
        <taxon>Tritrichomonas</taxon>
    </lineage>
</organism>
<dbReference type="EMBL" id="MLAK01000135">
    <property type="protein sequence ID" value="OHT16183.1"/>
    <property type="molecule type" value="Genomic_DNA"/>
</dbReference>
<feature type="compositionally biased region" description="Basic residues" evidence="1">
    <location>
        <begin position="87"/>
        <end position="98"/>
    </location>
</feature>
<feature type="domain" description="Ubiquitin-like" evidence="2">
    <location>
        <begin position="22"/>
        <end position="80"/>
    </location>
</feature>
<reference evidence="3" key="1">
    <citation type="submission" date="2016-10" db="EMBL/GenBank/DDBJ databases">
        <authorList>
            <person name="Benchimol M."/>
            <person name="Almeida L.G."/>
            <person name="Vasconcelos A.T."/>
            <person name="Perreira-Neves A."/>
            <person name="Rosa I.A."/>
            <person name="Tasca T."/>
            <person name="Bogo M.R."/>
            <person name="de Souza W."/>
        </authorList>
    </citation>
    <scope>NUCLEOTIDE SEQUENCE [LARGE SCALE GENOMIC DNA]</scope>
    <source>
        <strain evidence="3">K</strain>
    </source>
</reference>
<dbReference type="PROSITE" id="PS50053">
    <property type="entry name" value="UBIQUITIN_2"/>
    <property type="match status" value="1"/>
</dbReference>
<dbReference type="RefSeq" id="XP_068369319.1">
    <property type="nucleotide sequence ID" value="XM_068514067.1"/>
</dbReference>
<sequence length="226" mass="25236">MEVKCCYSNKVYPLSFNVKDPSVSQLTSAIAQAVQVTQKNQKIILSGKVLSKIWKPKQKISKFGIKNGTKFLLVAPEQGDDAGQTKKQSRSRSNKSSRQKGGGDQIDQQPDQTIVEKGPPPGCLKGVKTPLNFFPDKAFIVYDASGVICKLSIEQESIWVQQDVPGGTQERTFLSDIQGCTLKSLAGFEDEYVMLYIVTTVKTLKFYFIPLQYSKCFIDYLQKTDK</sequence>
<evidence type="ECO:0000256" key="1">
    <source>
        <dbReference type="SAM" id="MobiDB-lite"/>
    </source>
</evidence>